<reference evidence="2" key="1">
    <citation type="journal article" date="2022" name="bioRxiv">
        <title>Genomics of Preaxostyla Flagellates Illuminates Evolutionary Transitions and the Path Towards Mitochondrial Loss.</title>
        <authorList>
            <person name="Novak L.V.F."/>
            <person name="Treitli S.C."/>
            <person name="Pyrih J."/>
            <person name="Halakuc P."/>
            <person name="Pipaliya S.V."/>
            <person name="Vacek V."/>
            <person name="Brzon O."/>
            <person name="Soukal P."/>
            <person name="Eme L."/>
            <person name="Dacks J.B."/>
            <person name="Karnkowska A."/>
            <person name="Elias M."/>
            <person name="Hampl V."/>
        </authorList>
    </citation>
    <scope>NUCLEOTIDE SEQUENCE</scope>
    <source>
        <strain evidence="2">RCP-MX</strain>
    </source>
</reference>
<evidence type="ECO:0000256" key="1">
    <source>
        <dbReference type="SAM" id="MobiDB-lite"/>
    </source>
</evidence>
<feature type="region of interest" description="Disordered" evidence="1">
    <location>
        <begin position="28"/>
        <end position="300"/>
    </location>
</feature>
<evidence type="ECO:0000313" key="3">
    <source>
        <dbReference type="Proteomes" id="UP001141327"/>
    </source>
</evidence>
<feature type="region of interest" description="Disordered" evidence="1">
    <location>
        <begin position="312"/>
        <end position="413"/>
    </location>
</feature>
<evidence type="ECO:0000313" key="2">
    <source>
        <dbReference type="EMBL" id="KAJ4460825.1"/>
    </source>
</evidence>
<dbReference type="PANTHER" id="PTHR37028">
    <property type="entry name" value="UNNAMED PRODUCT-RELATED"/>
    <property type="match status" value="1"/>
</dbReference>
<feature type="compositionally biased region" description="Polar residues" evidence="1">
    <location>
        <begin position="250"/>
        <end position="263"/>
    </location>
</feature>
<protein>
    <submittedName>
        <fullName evidence="2">Uncharacterized protein</fullName>
    </submittedName>
</protein>
<feature type="region of interest" description="Disordered" evidence="1">
    <location>
        <begin position="742"/>
        <end position="785"/>
    </location>
</feature>
<accession>A0ABQ8UNS4</accession>
<dbReference type="EMBL" id="JAPMOS010000011">
    <property type="protein sequence ID" value="KAJ4460825.1"/>
    <property type="molecule type" value="Genomic_DNA"/>
</dbReference>
<feature type="compositionally biased region" description="Basic and acidic residues" evidence="1">
    <location>
        <begin position="280"/>
        <end position="300"/>
    </location>
</feature>
<dbReference type="Proteomes" id="UP001141327">
    <property type="component" value="Unassembled WGS sequence"/>
</dbReference>
<feature type="compositionally biased region" description="Low complexity" evidence="1">
    <location>
        <begin position="325"/>
        <end position="354"/>
    </location>
</feature>
<sequence length="785" mass="86221">MLVAVAAQSHPGNAPLVKTGRVAWADENLEQDPLSEDVAPAVFGASRESPGRWSRARSAAKARAAPPGMFAPHPETFSPTRPTTIGGPYTSMGLFPSPSADRRFPERRLSDGTAPARPPCSPATARQPPAGGTSHPSHSRSPPSPRPLHPYNPGDIPPTAQPPYQQPSPFRARLESMTCPAPSSQHLAGGGDGFAIGAPMGNRGGTPLRPPSTPASGTAPGTGGLASAAPGSTPRRTRPLSAPHGRPASQPRQTPSLPVSRSGTPAKAGRARLTTMVDPAVERLARPRTQEARERELERAREEEKLLAECTFKPRINQQAPPLHRAPSPAPRITPSRPARRPASAGPARPGRPTSALASPNDPQIRAPSDELSRRIAARLASPAVPAAPRATTPVEDRLLQGAASRDQERERLRRELEDRQLEGAFQPRINDPSRFLDLAKHRPIYERVGFLQRQHNQRLQRARIEAPLAGRACRRVGRGPRAPIQQELMVAHGAFPWPLAGQASRQDELTFRPRLSENSRLLVAAKGRPAGGSFVERLSKEADEEMRRKQELQQSWQRGLQEQYTFTPAINGLSQRIAEESATFAGPNRDFVARQNFYEQQRKRTLSEQAAQQTYTFKPSIPAAEKVLSGRGHPILSESLAERVERLAYNDLTHKERAQERAQPTGQWQARQVPPRPLTNRRLCLRPHQERYYAQFKHKPAINPLSRSLARAHSVQELVDDDQTRRNREEVQQAAEAAFRAQHPFKPQTHTPTGPNAPAGRPQIHIETVTQDIPPPSLDRQTDR</sequence>
<keyword evidence="3" id="KW-1185">Reference proteome</keyword>
<dbReference type="PANTHER" id="PTHR37028:SF4">
    <property type="entry name" value="ALMS MOTIF DOMAIN-CONTAINING PROTEIN"/>
    <property type="match status" value="1"/>
</dbReference>
<feature type="compositionally biased region" description="Low complexity" evidence="1">
    <location>
        <begin position="378"/>
        <end position="394"/>
    </location>
</feature>
<gene>
    <name evidence="2" type="ORF">PAPYR_3081</name>
</gene>
<name>A0ABQ8UNS4_9EUKA</name>
<feature type="compositionally biased region" description="Pro residues" evidence="1">
    <location>
        <begin position="142"/>
        <end position="166"/>
    </location>
</feature>
<organism evidence="2 3">
    <name type="scientific">Paratrimastix pyriformis</name>
    <dbReference type="NCBI Taxonomy" id="342808"/>
    <lineage>
        <taxon>Eukaryota</taxon>
        <taxon>Metamonada</taxon>
        <taxon>Preaxostyla</taxon>
        <taxon>Paratrimastigidae</taxon>
        <taxon>Paratrimastix</taxon>
    </lineage>
</organism>
<proteinExistence type="predicted"/>
<feature type="compositionally biased region" description="Basic and acidic residues" evidence="1">
    <location>
        <begin position="100"/>
        <end position="110"/>
    </location>
</feature>
<comment type="caution">
    <text evidence="2">The sequence shown here is derived from an EMBL/GenBank/DDBJ whole genome shotgun (WGS) entry which is preliminary data.</text>
</comment>
<feature type="compositionally biased region" description="Low complexity" evidence="1">
    <location>
        <begin position="214"/>
        <end position="234"/>
    </location>
</feature>